<dbReference type="AlphaFoldDB" id="A0ABD2YNP8"/>
<dbReference type="PANTHER" id="PTHR46890">
    <property type="entry name" value="NON-LTR RETROLELEMENT REVERSE TRANSCRIPTASE-LIKE PROTEIN-RELATED"/>
    <property type="match status" value="1"/>
</dbReference>
<comment type="caution">
    <text evidence="1">The sequence shown here is derived from an EMBL/GenBank/DDBJ whole genome shotgun (WGS) entry which is preliminary data.</text>
</comment>
<evidence type="ECO:0008006" key="3">
    <source>
        <dbReference type="Google" id="ProtNLM"/>
    </source>
</evidence>
<dbReference type="InterPro" id="IPR052343">
    <property type="entry name" value="Retrotransposon-Effector_Assoc"/>
</dbReference>
<evidence type="ECO:0000313" key="2">
    <source>
        <dbReference type="Proteomes" id="UP001630127"/>
    </source>
</evidence>
<dbReference type="Proteomes" id="UP001630127">
    <property type="component" value="Unassembled WGS sequence"/>
</dbReference>
<protein>
    <recommendedName>
        <fullName evidence="3">Reverse transcriptase domain-containing protein</fullName>
    </recommendedName>
</protein>
<keyword evidence="2" id="KW-1185">Reference proteome</keyword>
<sequence length="132" mass="14893">MGTLFTRCWDIVAHGLMSAVQDFFVGIPLSRAISSALLVLIPKIDNPSSFKDFPPIPFCNFLKKILTKILENWLTLVLPSIFSLEQIGFLNGRTVVDSILLAQEMFMSLSKMIWGHNITVKLGMMKDFERVS</sequence>
<organism evidence="1 2">
    <name type="scientific">Cinchona calisaya</name>
    <dbReference type="NCBI Taxonomy" id="153742"/>
    <lineage>
        <taxon>Eukaryota</taxon>
        <taxon>Viridiplantae</taxon>
        <taxon>Streptophyta</taxon>
        <taxon>Embryophyta</taxon>
        <taxon>Tracheophyta</taxon>
        <taxon>Spermatophyta</taxon>
        <taxon>Magnoliopsida</taxon>
        <taxon>eudicotyledons</taxon>
        <taxon>Gunneridae</taxon>
        <taxon>Pentapetalae</taxon>
        <taxon>asterids</taxon>
        <taxon>lamiids</taxon>
        <taxon>Gentianales</taxon>
        <taxon>Rubiaceae</taxon>
        <taxon>Cinchonoideae</taxon>
        <taxon>Cinchoneae</taxon>
        <taxon>Cinchona</taxon>
    </lineage>
</organism>
<evidence type="ECO:0000313" key="1">
    <source>
        <dbReference type="EMBL" id="KAL3507183.1"/>
    </source>
</evidence>
<accession>A0ABD2YNP8</accession>
<gene>
    <name evidence="1" type="ORF">ACH5RR_032565</name>
</gene>
<reference evidence="1 2" key="1">
    <citation type="submission" date="2024-11" db="EMBL/GenBank/DDBJ databases">
        <title>A near-complete genome assembly of Cinchona calisaya.</title>
        <authorList>
            <person name="Lian D.C."/>
            <person name="Zhao X.W."/>
            <person name="Wei L."/>
        </authorList>
    </citation>
    <scope>NUCLEOTIDE SEQUENCE [LARGE SCALE GENOMIC DNA]</scope>
    <source>
        <tissue evidence="1">Nenye</tissue>
    </source>
</reference>
<name>A0ABD2YNP8_9GENT</name>
<dbReference type="PANTHER" id="PTHR46890:SF28">
    <property type="entry name" value="REVERSE TRANSCRIPTASE DOMAIN-CONTAINING PROTEIN"/>
    <property type="match status" value="1"/>
</dbReference>
<proteinExistence type="predicted"/>
<dbReference type="EMBL" id="JBJUIK010000013">
    <property type="protein sequence ID" value="KAL3507183.1"/>
    <property type="molecule type" value="Genomic_DNA"/>
</dbReference>